<dbReference type="Pfam" id="PF04464">
    <property type="entry name" value="Glyphos_transf"/>
    <property type="match status" value="1"/>
</dbReference>
<dbReference type="AlphaFoldDB" id="A0A9X0TMT3"/>
<evidence type="ECO:0000256" key="3">
    <source>
        <dbReference type="ARBA" id="ARBA00022475"/>
    </source>
</evidence>
<evidence type="ECO:0000313" key="8">
    <source>
        <dbReference type="Proteomes" id="UP000524893"/>
    </source>
</evidence>
<dbReference type="InterPro" id="IPR007554">
    <property type="entry name" value="Glycerophosphate_synth"/>
</dbReference>
<dbReference type="Gene3D" id="3.40.50.12580">
    <property type="match status" value="1"/>
</dbReference>
<dbReference type="Gene3D" id="3.40.50.11820">
    <property type="match status" value="1"/>
</dbReference>
<dbReference type="PANTHER" id="PTHR37316">
    <property type="entry name" value="TEICHOIC ACID GLYCEROL-PHOSPHATE PRIMASE"/>
    <property type="match status" value="1"/>
</dbReference>
<dbReference type="InterPro" id="IPR043149">
    <property type="entry name" value="TagF_N"/>
</dbReference>
<dbReference type="RefSeq" id="WP_182281154.1">
    <property type="nucleotide sequence ID" value="NZ_JABTCN010000044.1"/>
</dbReference>
<comment type="subcellular location">
    <subcellularLocation>
        <location evidence="1">Cell membrane</location>
        <topology evidence="1">Peripheral membrane protein</topology>
    </subcellularLocation>
</comment>
<sequence length="730" mass="86040">MKKLNIRKKLTNFRNNEGKFAYVNHRRNKEVEKNTIILEAVHGDSLGGHIFYMIDSILKQQPQAKLYVVLKENVEAPQFFTNKYAHKVEYITHLSIRYYELLAVAGILINDTTFYPFFNKRPEQKYFMIWHGTPLKYMGRDMPNMIDVANVQRNYYMADRIYVNNIYTKDILAETAHLNGVYQGEMVVAPSPRNDAFYQPNARESIRNFYQFADKKILVYMPTWRGSVGKVKNSVHLKEMFDYLEENLDDNTIVFAKLHPFEKVDISTNYSKIRPLPNDFETYTFLAGTDGLITDYSSVMYDYANLNKPVILYTYDLDEYEEERGIYEDITTYPFTQVDTMNGLVEKIYTLPHNVDYSNINKRFNSVDQTNGSDIVVAHMLEGRQHEDVSTFNLYNGKETVAIVSGGFWNNGVTTALINTLENVDTEKRNYICFFDKHQTKPEYFERLRNLPKNVHFYPVDGEINGNFKDRLLLKQFMKNERLDLKQFEAQLSRIFNEEFKRIFGDLKIDWFIHYTGFERKYAAMLQFINHKKAIWVHTDMFAEYKAKKNYSRKIIFKAYQKADKVVLVHENLRSNIIKKIKGITHKVVVVNNFLGEQRAKRLSEESIFETLEDVKVEYAFNDNDEVMMQVGRRNASVEEKLAHIGEYYPEAQALYNHNLTLQEKSKDSLNANSEVQIRENFVLEQVRHQIIKTYEALILEQMLKKSFLIFIKINLKLSKHYIKKNLIQV</sequence>
<comment type="similarity">
    <text evidence="2">Belongs to the CDP-glycerol glycerophosphotransferase family.</text>
</comment>
<name>A0A9X0TMT3_9STAP</name>
<evidence type="ECO:0000256" key="1">
    <source>
        <dbReference type="ARBA" id="ARBA00004202"/>
    </source>
</evidence>
<evidence type="ECO:0000256" key="4">
    <source>
        <dbReference type="ARBA" id="ARBA00022679"/>
    </source>
</evidence>
<keyword evidence="3" id="KW-1003">Cell membrane</keyword>
<accession>A0A9X0TMT3</accession>
<dbReference type="InterPro" id="IPR051612">
    <property type="entry name" value="Teichoic_Acid_Biosynth"/>
</dbReference>
<evidence type="ECO:0000313" key="7">
    <source>
        <dbReference type="EMBL" id="MBA8777322.1"/>
    </source>
</evidence>
<dbReference type="EMBL" id="JABTCN010000044">
    <property type="protein sequence ID" value="MBA8777322.1"/>
    <property type="molecule type" value="Genomic_DNA"/>
</dbReference>
<dbReference type="GO" id="GO:0005886">
    <property type="term" value="C:plasma membrane"/>
    <property type="evidence" value="ECO:0007669"/>
    <property type="project" value="UniProtKB-SubCell"/>
</dbReference>
<dbReference type="Gene3D" id="3.40.50.2000">
    <property type="entry name" value="Glycogen Phosphorylase B"/>
    <property type="match status" value="1"/>
</dbReference>
<evidence type="ECO:0000256" key="5">
    <source>
        <dbReference type="ARBA" id="ARBA00022944"/>
    </source>
</evidence>
<gene>
    <name evidence="7" type="ORF">HR081_10615</name>
</gene>
<dbReference type="PANTHER" id="PTHR37316:SF3">
    <property type="entry name" value="TEICHOIC ACID GLYCEROL-PHOSPHATE TRANSFERASE"/>
    <property type="match status" value="1"/>
</dbReference>
<protein>
    <submittedName>
        <fullName evidence="7">CDP-glycerol glycerophosphotransferase family protein</fullName>
    </submittedName>
</protein>
<dbReference type="Proteomes" id="UP000524893">
    <property type="component" value="Unassembled WGS sequence"/>
</dbReference>
<dbReference type="GO" id="GO:0047355">
    <property type="term" value="F:CDP-glycerol glycerophosphotransferase activity"/>
    <property type="evidence" value="ECO:0007669"/>
    <property type="project" value="InterPro"/>
</dbReference>
<evidence type="ECO:0000256" key="6">
    <source>
        <dbReference type="ARBA" id="ARBA00023136"/>
    </source>
</evidence>
<dbReference type="InterPro" id="IPR043148">
    <property type="entry name" value="TagF_C"/>
</dbReference>
<dbReference type="SUPFAM" id="SSF53756">
    <property type="entry name" value="UDP-Glycosyltransferase/glycogen phosphorylase"/>
    <property type="match status" value="2"/>
</dbReference>
<proteinExistence type="inferred from homology"/>
<reference evidence="7 8" key="1">
    <citation type="journal article" date="2020" name="Access Microbiol">
        <title>Isolation and genome sequencing of Staphylococcus schleiferi subspecies coagulans from Antarctic seals.</title>
        <authorList>
            <person name="Foster G."/>
            <person name="Robb A."/>
            <person name="Paterson G.K."/>
        </authorList>
    </citation>
    <scope>NUCLEOTIDE SEQUENCE [LARGE SCALE GENOMIC DNA]</scope>
    <source>
        <strain evidence="7 8">M615/02/4</strain>
    </source>
</reference>
<keyword evidence="5" id="KW-0777">Teichoic acid biosynthesis</keyword>
<keyword evidence="4" id="KW-0808">Transferase</keyword>
<evidence type="ECO:0000256" key="2">
    <source>
        <dbReference type="ARBA" id="ARBA00010488"/>
    </source>
</evidence>
<keyword evidence="6" id="KW-0472">Membrane</keyword>
<dbReference type="GO" id="GO:0019350">
    <property type="term" value="P:teichoic acid biosynthetic process"/>
    <property type="evidence" value="ECO:0007669"/>
    <property type="project" value="UniProtKB-KW"/>
</dbReference>
<organism evidence="7 8">
    <name type="scientific">Staphylococcus coagulans</name>
    <dbReference type="NCBI Taxonomy" id="74706"/>
    <lineage>
        <taxon>Bacteria</taxon>
        <taxon>Bacillati</taxon>
        <taxon>Bacillota</taxon>
        <taxon>Bacilli</taxon>
        <taxon>Bacillales</taxon>
        <taxon>Staphylococcaceae</taxon>
        <taxon>Staphylococcus</taxon>
    </lineage>
</organism>
<comment type="caution">
    <text evidence="7">The sequence shown here is derived from an EMBL/GenBank/DDBJ whole genome shotgun (WGS) entry which is preliminary data.</text>
</comment>